<keyword evidence="6 9" id="KW-0067">ATP-binding</keyword>
<dbReference type="AlphaFoldDB" id="A0A9D2J1L1"/>
<sequence>MIYPQNFEQKIGFDQIRSLIKGKCLSPLGEERVDDMQFSSVFGEVEERLEQVAEFVRLLQTEDNFPAQFFFDVRPSLKRIRIEGMYLDEQELFDLRRSLETIRDIVRFLLREEETESSPYPRLKRLAGDIDVFPDIITKINALLSPYGKMKDNASPELARIRRELNATMGSISRTLNNILRSAQSEGVVDKDVTPAMRDGRLVIPVAPALKRKIRGIVHDESASGKTVFIEPAEVVEANNRIRELESDERREIIRILTEFSAWLRPSISAVLLSYEFLAEIDFIRAKALFAEDIQALKPALENKQIIDWATAIHPLLQLSLARHGKKVVPLDIMLNEKQRILLISGPNAGGKSVCLKTVGLLQYMLQCGLLIPLHESSRAGLFESIFIDIGDEQSIEDDLSTYSSHLTNMKIMMKHCNEQSLILIDEFGGGTEPQIGGAIAEAVLKRFNQKHAFGVITTHYQNLKHFAEDNEGVVNGAMLYDRHLMQALFQLQIGNPGSSFAVEIARKIGLPEDVIADASAIVGSDYINADKYLQDIVRDKRYWENKRQAIRQREKQMSEVIERYQQEAEELRKSRKEIIAQAKEEAERLMKEANARIENTIRTIKEAQAEKEKTRQARQELADFRQSIEEQEAADAREQEERITRQMEKLRARQERKKSRKDKANPSQSDEQSLAERRAREEARRLAAITPGAYVKMKGQNTVGQILEVNGKNAIVAFGNLKTTVKTDRLEPSAPPRKEAELATRSTFISTQTQDSMHEKKLHFKQDIDVRGMRGDEAIQAVTYFIDDALMVGVPRVRILHGTGTGILRTLIRQYLQTVPGVRHFADEHVQFGGAGITVVDL</sequence>
<keyword evidence="3 9" id="KW-0547">Nucleotide-binding</keyword>
<dbReference type="InterPro" id="IPR005747">
    <property type="entry name" value="MutS2"/>
</dbReference>
<dbReference type="GO" id="GO:0004519">
    <property type="term" value="F:endonuclease activity"/>
    <property type="evidence" value="ECO:0007669"/>
    <property type="project" value="UniProtKB-UniRule"/>
</dbReference>
<dbReference type="InterPro" id="IPR007696">
    <property type="entry name" value="DNA_mismatch_repair_MutS_core"/>
</dbReference>
<keyword evidence="1 9" id="KW-0540">Nuclease</keyword>
<dbReference type="Gene3D" id="3.30.1370.110">
    <property type="match status" value="1"/>
</dbReference>
<dbReference type="SUPFAM" id="SSF160443">
    <property type="entry name" value="SMR domain-like"/>
    <property type="match status" value="1"/>
</dbReference>
<evidence type="ECO:0000256" key="5">
    <source>
        <dbReference type="ARBA" id="ARBA00022801"/>
    </source>
</evidence>
<keyword evidence="5 9" id="KW-0378">Hydrolase</keyword>
<dbReference type="SMART" id="SM00463">
    <property type="entry name" value="SMR"/>
    <property type="match status" value="1"/>
</dbReference>
<dbReference type="Pfam" id="PF00488">
    <property type="entry name" value="MutS_V"/>
    <property type="match status" value="1"/>
</dbReference>
<dbReference type="NCBIfam" id="TIGR01069">
    <property type="entry name" value="mutS2"/>
    <property type="match status" value="1"/>
</dbReference>
<dbReference type="GO" id="GO:0005524">
    <property type="term" value="F:ATP binding"/>
    <property type="evidence" value="ECO:0007669"/>
    <property type="project" value="UniProtKB-UniRule"/>
</dbReference>
<comment type="similarity">
    <text evidence="9">Belongs to the DNA mismatch repair MutS family. MutS2 subfamily.</text>
</comment>
<dbReference type="HAMAP" id="MF_00092">
    <property type="entry name" value="MutS2"/>
    <property type="match status" value="1"/>
</dbReference>
<dbReference type="SMART" id="SM00534">
    <property type="entry name" value="MUTSac"/>
    <property type="match status" value="1"/>
</dbReference>
<keyword evidence="4 9" id="KW-0255">Endonuclease</keyword>
<evidence type="ECO:0000256" key="8">
    <source>
        <dbReference type="ARBA" id="ARBA00023125"/>
    </source>
</evidence>
<dbReference type="Pfam" id="PF20297">
    <property type="entry name" value="MSSS"/>
    <property type="match status" value="1"/>
</dbReference>
<keyword evidence="2 9" id="KW-0699">rRNA-binding</keyword>
<proteinExistence type="inferred from homology"/>
<dbReference type="InterPro" id="IPR046893">
    <property type="entry name" value="MSSS"/>
</dbReference>
<reference evidence="12" key="1">
    <citation type="journal article" date="2021" name="PeerJ">
        <title>Extensive microbial diversity within the chicken gut microbiome revealed by metagenomics and culture.</title>
        <authorList>
            <person name="Gilroy R."/>
            <person name="Ravi A."/>
            <person name="Getino M."/>
            <person name="Pursley I."/>
            <person name="Horton D.L."/>
            <person name="Alikhan N.F."/>
            <person name="Baker D."/>
            <person name="Gharbi K."/>
            <person name="Hall N."/>
            <person name="Watson M."/>
            <person name="Adriaenssens E.M."/>
            <person name="Foster-Nyarko E."/>
            <person name="Jarju S."/>
            <person name="Secka A."/>
            <person name="Antonio M."/>
            <person name="Oren A."/>
            <person name="Chaudhuri R.R."/>
            <person name="La Ragione R."/>
            <person name="Hildebrand F."/>
            <person name="Pallen M.J."/>
        </authorList>
    </citation>
    <scope>NUCLEOTIDE SEQUENCE</scope>
    <source>
        <strain evidence="12">ChiHjej9B8-1298</strain>
    </source>
</reference>
<dbReference type="EMBL" id="DXBX01000049">
    <property type="protein sequence ID" value="HIZ33158.1"/>
    <property type="molecule type" value="Genomic_DNA"/>
</dbReference>
<dbReference type="InterPro" id="IPR027417">
    <property type="entry name" value="P-loop_NTPase"/>
</dbReference>
<dbReference type="Gene3D" id="3.40.50.300">
    <property type="entry name" value="P-loop containing nucleotide triphosphate hydrolases"/>
    <property type="match status" value="1"/>
</dbReference>
<evidence type="ECO:0000256" key="1">
    <source>
        <dbReference type="ARBA" id="ARBA00022722"/>
    </source>
</evidence>
<dbReference type="EC" id="3.6.4.-" evidence="9"/>
<accession>A0A9D2J1L1</accession>
<evidence type="ECO:0000256" key="4">
    <source>
        <dbReference type="ARBA" id="ARBA00022759"/>
    </source>
</evidence>
<dbReference type="GO" id="GO:0043023">
    <property type="term" value="F:ribosomal large subunit binding"/>
    <property type="evidence" value="ECO:0007669"/>
    <property type="project" value="UniProtKB-UniRule"/>
</dbReference>
<name>A0A9D2J1L1_9BACE</name>
<comment type="caution">
    <text evidence="12">The sequence shown here is derived from an EMBL/GenBank/DDBJ whole genome shotgun (WGS) entry which is preliminary data.</text>
</comment>
<evidence type="ECO:0000256" key="6">
    <source>
        <dbReference type="ARBA" id="ARBA00022840"/>
    </source>
</evidence>
<evidence type="ECO:0000313" key="13">
    <source>
        <dbReference type="Proteomes" id="UP000824028"/>
    </source>
</evidence>
<dbReference type="InterPro" id="IPR036187">
    <property type="entry name" value="DNA_mismatch_repair_MutS_sf"/>
</dbReference>
<dbReference type="EC" id="3.1.-.-" evidence="9"/>
<evidence type="ECO:0000313" key="12">
    <source>
        <dbReference type="EMBL" id="HIZ33158.1"/>
    </source>
</evidence>
<evidence type="ECO:0000256" key="9">
    <source>
        <dbReference type="HAMAP-Rule" id="MF_00092"/>
    </source>
</evidence>
<dbReference type="FunFam" id="3.30.1370.110:FF:000004">
    <property type="entry name" value="Endonuclease MutS2"/>
    <property type="match status" value="1"/>
</dbReference>
<dbReference type="GO" id="GO:0016887">
    <property type="term" value="F:ATP hydrolysis activity"/>
    <property type="evidence" value="ECO:0007669"/>
    <property type="project" value="InterPro"/>
</dbReference>
<dbReference type="GO" id="GO:0030983">
    <property type="term" value="F:mismatched DNA binding"/>
    <property type="evidence" value="ECO:0007669"/>
    <property type="project" value="InterPro"/>
</dbReference>
<gene>
    <name evidence="9" type="primary">mutS2</name>
    <name evidence="9" type="synonym">rqcU</name>
    <name evidence="12" type="ORF">H9814_06385</name>
</gene>
<feature type="domain" description="Smr" evidence="11">
    <location>
        <begin position="769"/>
        <end position="843"/>
    </location>
</feature>
<organism evidence="12 13">
    <name type="scientific">Candidatus Bacteroides merdigallinarum</name>
    <dbReference type="NCBI Taxonomy" id="2838473"/>
    <lineage>
        <taxon>Bacteria</taxon>
        <taxon>Pseudomonadati</taxon>
        <taxon>Bacteroidota</taxon>
        <taxon>Bacteroidia</taxon>
        <taxon>Bacteroidales</taxon>
        <taxon>Bacteroidaceae</taxon>
        <taxon>Bacteroides</taxon>
    </lineage>
</organism>
<dbReference type="InterPro" id="IPR000432">
    <property type="entry name" value="DNA_mismatch_repair_MutS_C"/>
</dbReference>
<dbReference type="Proteomes" id="UP000824028">
    <property type="component" value="Unassembled WGS sequence"/>
</dbReference>
<reference evidence="12" key="2">
    <citation type="submission" date="2021-04" db="EMBL/GenBank/DDBJ databases">
        <authorList>
            <person name="Gilroy R."/>
        </authorList>
    </citation>
    <scope>NUCLEOTIDE SEQUENCE</scope>
    <source>
        <strain evidence="12">ChiHjej9B8-1298</strain>
    </source>
</reference>
<dbReference type="PIRSF" id="PIRSF005814">
    <property type="entry name" value="MutS_YshD"/>
    <property type="match status" value="1"/>
</dbReference>
<feature type="region of interest" description="Disordered" evidence="10">
    <location>
        <begin position="650"/>
        <end position="680"/>
    </location>
</feature>
<dbReference type="InterPro" id="IPR002625">
    <property type="entry name" value="Smr_dom"/>
</dbReference>
<dbReference type="GO" id="GO:0140664">
    <property type="term" value="F:ATP-dependent DNA damage sensor activity"/>
    <property type="evidence" value="ECO:0007669"/>
    <property type="project" value="InterPro"/>
</dbReference>
<evidence type="ECO:0000256" key="10">
    <source>
        <dbReference type="SAM" id="MobiDB-lite"/>
    </source>
</evidence>
<dbReference type="SMART" id="SM00533">
    <property type="entry name" value="MUTSd"/>
    <property type="match status" value="1"/>
</dbReference>
<keyword evidence="7 9" id="KW-0694">RNA-binding</keyword>
<dbReference type="PANTHER" id="PTHR48466">
    <property type="entry name" value="OS10G0509000 PROTEIN-RELATED"/>
    <property type="match status" value="1"/>
</dbReference>
<comment type="function">
    <text evidence="9">Endonuclease that is involved in the suppression of homologous recombination and thus may have a key role in the control of bacterial genetic diversity.</text>
</comment>
<dbReference type="PANTHER" id="PTHR48466:SF2">
    <property type="entry name" value="OS10G0509000 PROTEIN"/>
    <property type="match status" value="1"/>
</dbReference>
<dbReference type="FunFam" id="3.40.50.300:FF:001531">
    <property type="entry name" value="Endonuclease MutS2"/>
    <property type="match status" value="1"/>
</dbReference>
<dbReference type="Pfam" id="PF01713">
    <property type="entry name" value="Smr"/>
    <property type="match status" value="1"/>
</dbReference>
<dbReference type="GO" id="GO:0019843">
    <property type="term" value="F:rRNA binding"/>
    <property type="evidence" value="ECO:0007669"/>
    <property type="project" value="UniProtKB-UniRule"/>
</dbReference>
<evidence type="ECO:0000256" key="2">
    <source>
        <dbReference type="ARBA" id="ARBA00022730"/>
    </source>
</evidence>
<dbReference type="InterPro" id="IPR036063">
    <property type="entry name" value="Smr_dom_sf"/>
</dbReference>
<comment type="subunit">
    <text evidence="9">Homodimer. Binds to stalled ribosomes, contacting rRNA.</text>
</comment>
<dbReference type="SUPFAM" id="SSF48334">
    <property type="entry name" value="DNA repair protein MutS, domain III"/>
    <property type="match status" value="1"/>
</dbReference>
<evidence type="ECO:0000256" key="3">
    <source>
        <dbReference type="ARBA" id="ARBA00022741"/>
    </source>
</evidence>
<evidence type="ECO:0000256" key="7">
    <source>
        <dbReference type="ARBA" id="ARBA00022884"/>
    </source>
</evidence>
<dbReference type="CDD" id="cd06503">
    <property type="entry name" value="ATP-synt_Fo_b"/>
    <property type="match status" value="1"/>
</dbReference>
<dbReference type="GO" id="GO:0072344">
    <property type="term" value="P:rescue of stalled ribosome"/>
    <property type="evidence" value="ECO:0007669"/>
    <property type="project" value="UniProtKB-UniRule"/>
</dbReference>
<keyword evidence="8 9" id="KW-0238">DNA-binding</keyword>
<dbReference type="GO" id="GO:0006298">
    <property type="term" value="P:mismatch repair"/>
    <property type="evidence" value="ECO:0007669"/>
    <property type="project" value="InterPro"/>
</dbReference>
<evidence type="ECO:0000259" key="11">
    <source>
        <dbReference type="PROSITE" id="PS50828"/>
    </source>
</evidence>
<comment type="function">
    <text evidence="9">Acts as a ribosome collision sensor, splitting the ribosome into its 2 subunits. Detects stalled/collided 70S ribosomes which it binds and splits by an ATP-hydrolysis driven conformational change. Acts upstream of the ribosome quality control system (RQC), a ribosome-associated complex that mediates the extraction of incompletely synthesized nascent chains from stalled ribosomes and their subsequent degradation. Probably generates substrates for RQC.</text>
</comment>
<feature type="binding site" evidence="9">
    <location>
        <begin position="346"/>
        <end position="353"/>
    </location>
    <ligand>
        <name>ATP</name>
        <dbReference type="ChEBI" id="CHEBI:30616"/>
    </ligand>
</feature>
<protein>
    <recommendedName>
        <fullName evidence="9">Endonuclease MutS2</fullName>
        <ecNumber evidence="9">3.1.-.-</ecNumber>
    </recommendedName>
    <alternativeName>
        <fullName evidence="9">Ribosome-associated protein quality control-upstream factor</fullName>
        <shortName evidence="9">RQC-upstream factor</shortName>
        <shortName evidence="9">RqcU</shortName>
        <ecNumber evidence="9">3.6.4.-</ecNumber>
    </alternativeName>
</protein>
<dbReference type="PROSITE" id="PS50828">
    <property type="entry name" value="SMR"/>
    <property type="match status" value="1"/>
</dbReference>
<dbReference type="GO" id="GO:0045910">
    <property type="term" value="P:negative regulation of DNA recombination"/>
    <property type="evidence" value="ECO:0007669"/>
    <property type="project" value="InterPro"/>
</dbReference>
<dbReference type="InterPro" id="IPR045076">
    <property type="entry name" value="MutS"/>
</dbReference>
<dbReference type="SUPFAM" id="SSF52540">
    <property type="entry name" value="P-loop containing nucleoside triphosphate hydrolases"/>
    <property type="match status" value="1"/>
</dbReference>